<dbReference type="Proteomes" id="UP000192790">
    <property type="component" value="Unassembled WGS sequence"/>
</dbReference>
<dbReference type="AlphaFoldDB" id="A0A1W1YWK3"/>
<keyword evidence="2" id="KW-1185">Reference proteome</keyword>
<evidence type="ECO:0000313" key="2">
    <source>
        <dbReference type="Proteomes" id="UP000192790"/>
    </source>
</evidence>
<organism evidence="1 2">
    <name type="scientific">Papillibacter cinnamivorans DSM 12816</name>
    <dbReference type="NCBI Taxonomy" id="1122930"/>
    <lineage>
        <taxon>Bacteria</taxon>
        <taxon>Bacillati</taxon>
        <taxon>Bacillota</taxon>
        <taxon>Clostridia</taxon>
        <taxon>Eubacteriales</taxon>
        <taxon>Oscillospiraceae</taxon>
        <taxon>Papillibacter</taxon>
    </lineage>
</organism>
<accession>A0A1W1YWK3</accession>
<sequence>MGSLPAKEDNDAGRKPGRFLSLGSSHISIKYLYSLHERAGTLDKTLKELCPCCLKQKCMEESHAEKFTLYCIEGFFSQIDKKEALV</sequence>
<dbReference type="EMBL" id="FWXW01000001">
    <property type="protein sequence ID" value="SMC40516.1"/>
    <property type="molecule type" value="Genomic_DNA"/>
</dbReference>
<proteinExistence type="predicted"/>
<evidence type="ECO:0000313" key="1">
    <source>
        <dbReference type="EMBL" id="SMC40516.1"/>
    </source>
</evidence>
<gene>
    <name evidence="1" type="ORF">SAMN02745168_0729</name>
</gene>
<reference evidence="1 2" key="1">
    <citation type="submission" date="2017-04" db="EMBL/GenBank/DDBJ databases">
        <authorList>
            <person name="Afonso C.L."/>
            <person name="Miller P.J."/>
            <person name="Scott M.A."/>
            <person name="Spackman E."/>
            <person name="Goraichik I."/>
            <person name="Dimitrov K.M."/>
            <person name="Suarez D.L."/>
            <person name="Swayne D.E."/>
        </authorList>
    </citation>
    <scope>NUCLEOTIDE SEQUENCE [LARGE SCALE GENOMIC DNA]</scope>
    <source>
        <strain evidence="1 2">DSM 12816</strain>
    </source>
</reference>
<dbReference type="STRING" id="1122930.SAMN02745168_0729"/>
<name>A0A1W1YWK3_9FIRM</name>
<protein>
    <submittedName>
        <fullName evidence="1">Uncharacterized protein</fullName>
    </submittedName>
</protein>